<dbReference type="Pfam" id="PF02579">
    <property type="entry name" value="Nitro_FeMo-Co"/>
    <property type="match status" value="1"/>
</dbReference>
<comment type="caution">
    <text evidence="5">The sequence shown here is derived from an EMBL/GenBank/DDBJ whole genome shotgun (WGS) entry which is preliminary data.</text>
</comment>
<dbReference type="PANTHER" id="PTHR33937:SF1">
    <property type="entry name" value="IRON-MOLIBDENUM COFACTOR PROCESSING PROTEIN"/>
    <property type="match status" value="1"/>
</dbReference>
<reference evidence="6" key="1">
    <citation type="journal article" date="2019" name="Int. J. Syst. Evol. Microbiol.">
        <title>The Global Catalogue of Microorganisms (GCM) 10K type strain sequencing project: providing services to taxonomists for standard genome sequencing and annotation.</title>
        <authorList>
            <consortium name="The Broad Institute Genomics Platform"/>
            <consortium name="The Broad Institute Genome Sequencing Center for Infectious Disease"/>
            <person name="Wu L."/>
            <person name="Ma J."/>
        </authorList>
    </citation>
    <scope>NUCLEOTIDE SEQUENCE [LARGE SCALE GENOMIC DNA]</scope>
    <source>
        <strain evidence="6">CGMCC 1.15341</strain>
    </source>
</reference>
<evidence type="ECO:0000256" key="2">
    <source>
        <dbReference type="ARBA" id="ARBA00023231"/>
    </source>
</evidence>
<dbReference type="InterPro" id="IPR003731">
    <property type="entry name" value="Di-Nase_FeMo-co_biosynth"/>
</dbReference>
<keyword evidence="6" id="KW-1185">Reference proteome</keyword>
<comment type="similarity">
    <text evidence="1">Belongs to the NifX/NifY family.</text>
</comment>
<dbReference type="Pfam" id="PF16844">
    <property type="entry name" value="DIMCO_N"/>
    <property type="match status" value="1"/>
</dbReference>
<organism evidence="5 6">
    <name type="scientific">Marinobacterium zhoushanense</name>
    <dbReference type="NCBI Taxonomy" id="1679163"/>
    <lineage>
        <taxon>Bacteria</taxon>
        <taxon>Pseudomonadati</taxon>
        <taxon>Pseudomonadota</taxon>
        <taxon>Gammaproteobacteria</taxon>
        <taxon>Oceanospirillales</taxon>
        <taxon>Oceanospirillaceae</taxon>
        <taxon>Marinobacterium</taxon>
    </lineage>
</organism>
<dbReference type="InterPro" id="IPR051840">
    <property type="entry name" value="NifX/NifY_domain"/>
</dbReference>
<protein>
    <recommendedName>
        <fullName evidence="7">Nitrogen fixation protein NifX</fullName>
    </recommendedName>
</protein>
<gene>
    <name evidence="5" type="ORF">GCM10011352_20970</name>
</gene>
<evidence type="ECO:0000313" key="5">
    <source>
        <dbReference type="EMBL" id="GGB94695.1"/>
    </source>
</evidence>
<evidence type="ECO:0000256" key="1">
    <source>
        <dbReference type="ARBA" id="ARBA00010285"/>
    </source>
</evidence>
<sequence>MADTLSPEVALRIGLAARALPDTDPKRLMMVLVDAVGLPITPTKLGRLKVTRLKAAADGELGDIDTDYLKKAVSLLKGIGVPVDEAPQPLPEVQAYAEGDMPGSIRVACASNHETRVDGHFGSCARFLIYQVSDSEVRLIDIRKAGHAPDEMDKNIFRAGLIDDCQLLYTVSIGGPAAAKVVRAGLHPIKLPNGGEATELLDDLKGVIGNNPPPWLAKVMGVGAEERIRFIQDEEEYA</sequence>
<accession>A0ABQ1KCJ8</accession>
<evidence type="ECO:0000313" key="6">
    <source>
        <dbReference type="Proteomes" id="UP000629025"/>
    </source>
</evidence>
<dbReference type="EMBL" id="BMIJ01000004">
    <property type="protein sequence ID" value="GGB94695.1"/>
    <property type="molecule type" value="Genomic_DNA"/>
</dbReference>
<feature type="domain" description="Dinitrogenase iron-molybdenum cofactor biosynthesis" evidence="3">
    <location>
        <begin position="114"/>
        <end position="204"/>
    </location>
</feature>
<keyword evidence="2" id="KW-0535">Nitrogen fixation</keyword>
<dbReference type="Proteomes" id="UP000629025">
    <property type="component" value="Unassembled WGS sequence"/>
</dbReference>
<dbReference type="InterPro" id="IPR034169">
    <property type="entry name" value="NifX-like"/>
</dbReference>
<evidence type="ECO:0008006" key="7">
    <source>
        <dbReference type="Google" id="ProtNLM"/>
    </source>
</evidence>
<evidence type="ECO:0000259" key="3">
    <source>
        <dbReference type="Pfam" id="PF02579"/>
    </source>
</evidence>
<dbReference type="SUPFAM" id="SSF53146">
    <property type="entry name" value="Nitrogenase accessory factor-like"/>
    <property type="match status" value="1"/>
</dbReference>
<feature type="domain" description="Dinitrogenase iron-molybdenum cofactor N-terminal" evidence="4">
    <location>
        <begin position="5"/>
        <end position="87"/>
    </location>
</feature>
<dbReference type="InterPro" id="IPR031763">
    <property type="entry name" value="NafY_N"/>
</dbReference>
<name>A0ABQ1KCJ8_9GAMM</name>
<dbReference type="Gene3D" id="1.10.150.590">
    <property type="entry name" value="Dinitrogenase iron-molybdenum cofactor, N-terminal"/>
    <property type="match status" value="1"/>
</dbReference>
<evidence type="ECO:0000259" key="4">
    <source>
        <dbReference type="Pfam" id="PF16844"/>
    </source>
</evidence>
<dbReference type="InterPro" id="IPR036105">
    <property type="entry name" value="DiNase_FeMo-co_biosyn_sf"/>
</dbReference>
<dbReference type="Gene3D" id="3.30.420.130">
    <property type="entry name" value="Dinitrogenase iron-molybdenum cofactor biosynthesis domain"/>
    <property type="match status" value="1"/>
</dbReference>
<dbReference type="PANTHER" id="PTHR33937">
    <property type="entry name" value="IRON-MOLYBDENUM PROTEIN-RELATED-RELATED"/>
    <property type="match status" value="1"/>
</dbReference>
<dbReference type="InterPro" id="IPR038127">
    <property type="entry name" value="NafY_N_sf"/>
</dbReference>
<dbReference type="RefSeq" id="WP_188748029.1">
    <property type="nucleotide sequence ID" value="NZ_BMIJ01000004.1"/>
</dbReference>
<dbReference type="CDD" id="cd00853">
    <property type="entry name" value="NifX"/>
    <property type="match status" value="1"/>
</dbReference>
<proteinExistence type="inferred from homology"/>